<name>A0ABP7MXI4_9GAMM</name>
<evidence type="ECO:0000313" key="1">
    <source>
        <dbReference type="EMBL" id="GAA3932246.1"/>
    </source>
</evidence>
<dbReference type="PROSITE" id="PS51257">
    <property type="entry name" value="PROKAR_LIPOPROTEIN"/>
    <property type="match status" value="1"/>
</dbReference>
<dbReference type="RefSeq" id="WP_344799513.1">
    <property type="nucleotide sequence ID" value="NZ_BAABBN010000007.1"/>
</dbReference>
<sequence length="275" mass="31185">MSPRITSLLAISLTAVLLQGCFPGPGSGLTVVGLGGHEFAMNQENIALRSHAALHEESDLLTFSVEAIAKDKTDNAVKVYLEGYNSEKNSKPIRALAVYQIGLIYMNLYNRFRDDEKAEHYLKLAKSEFDLEPLNKRIDARLNTLEKRKDQVVILTADQYLMNWKKQPKLPPKNIPHDDEMKDFTARAITTDRIQEAILLYTLMYENEGSSQSIKAGSLYQIGLMYMSPYNAHADESKALEYFLRIQREFPNSSFNSKAEIKAGYLINKQKVILD</sequence>
<gene>
    <name evidence="1" type="ORF">GCM10022277_31430</name>
</gene>
<keyword evidence="2" id="KW-1185">Reference proteome</keyword>
<dbReference type="EMBL" id="BAABBN010000007">
    <property type="protein sequence ID" value="GAA3932246.1"/>
    <property type="molecule type" value="Genomic_DNA"/>
</dbReference>
<reference evidence="2" key="1">
    <citation type="journal article" date="2019" name="Int. J. Syst. Evol. Microbiol.">
        <title>The Global Catalogue of Microorganisms (GCM) 10K type strain sequencing project: providing services to taxonomists for standard genome sequencing and annotation.</title>
        <authorList>
            <consortium name="The Broad Institute Genomics Platform"/>
            <consortium name="The Broad Institute Genome Sequencing Center for Infectious Disease"/>
            <person name="Wu L."/>
            <person name="Ma J."/>
        </authorList>
    </citation>
    <scope>NUCLEOTIDE SEQUENCE [LARGE SCALE GENOMIC DNA]</scope>
    <source>
        <strain evidence="2">JCM 17551</strain>
    </source>
</reference>
<protein>
    <submittedName>
        <fullName evidence="1">Tetratricopeptide repeat protein</fullName>
    </submittedName>
</protein>
<evidence type="ECO:0000313" key="2">
    <source>
        <dbReference type="Proteomes" id="UP001501565"/>
    </source>
</evidence>
<proteinExistence type="predicted"/>
<dbReference type="Proteomes" id="UP001501565">
    <property type="component" value="Unassembled WGS sequence"/>
</dbReference>
<organism evidence="1 2">
    <name type="scientific">Litoribacillus peritrichatus</name>
    <dbReference type="NCBI Taxonomy" id="718191"/>
    <lineage>
        <taxon>Bacteria</taxon>
        <taxon>Pseudomonadati</taxon>
        <taxon>Pseudomonadota</taxon>
        <taxon>Gammaproteobacteria</taxon>
        <taxon>Oceanospirillales</taxon>
        <taxon>Oceanospirillaceae</taxon>
        <taxon>Litoribacillus</taxon>
    </lineage>
</organism>
<accession>A0ABP7MXI4</accession>
<comment type="caution">
    <text evidence="1">The sequence shown here is derived from an EMBL/GenBank/DDBJ whole genome shotgun (WGS) entry which is preliminary data.</text>
</comment>
<dbReference type="SUPFAM" id="SSF81901">
    <property type="entry name" value="HCP-like"/>
    <property type="match status" value="1"/>
</dbReference>